<proteinExistence type="predicted"/>
<dbReference type="Gene3D" id="3.50.50.60">
    <property type="entry name" value="FAD/NAD(P)-binding domain"/>
    <property type="match status" value="2"/>
</dbReference>
<feature type="region of interest" description="Disordered" evidence="9">
    <location>
        <begin position="584"/>
        <end position="607"/>
    </location>
</feature>
<dbReference type="InterPro" id="IPR036872">
    <property type="entry name" value="CH_dom_sf"/>
</dbReference>
<evidence type="ECO:0000313" key="12">
    <source>
        <dbReference type="Proteomes" id="UP001476798"/>
    </source>
</evidence>
<dbReference type="InterPro" id="IPR050540">
    <property type="entry name" value="F-actin_Monoox_Mical"/>
</dbReference>
<dbReference type="Proteomes" id="UP001476798">
    <property type="component" value="Unassembled WGS sequence"/>
</dbReference>
<dbReference type="Gene3D" id="2.10.110.10">
    <property type="entry name" value="Cysteine Rich Protein"/>
    <property type="match status" value="1"/>
</dbReference>
<dbReference type="PANTHER" id="PTHR23167:SF51">
    <property type="entry name" value="[F-ACTIN]-MONOOXYGENASE MICAL3"/>
    <property type="match status" value="1"/>
</dbReference>
<dbReference type="PANTHER" id="PTHR23167">
    <property type="entry name" value="CALPONIN HOMOLOGY DOMAIN-CONTAINING PROTEIN DDB_G0272472-RELATED"/>
    <property type="match status" value="1"/>
</dbReference>
<keyword evidence="3 8" id="KW-0479">Metal-binding</keyword>
<evidence type="ECO:0000256" key="2">
    <source>
        <dbReference type="ARBA" id="ARBA00022490"/>
    </source>
</evidence>
<protein>
    <recommendedName>
        <fullName evidence="10">LIM zinc-binding domain-containing protein</fullName>
    </recommendedName>
</protein>
<keyword evidence="7" id="KW-0206">Cytoskeleton</keyword>
<evidence type="ECO:0000256" key="9">
    <source>
        <dbReference type="SAM" id="MobiDB-lite"/>
    </source>
</evidence>
<evidence type="ECO:0000256" key="7">
    <source>
        <dbReference type="ARBA" id="ARBA00023212"/>
    </source>
</evidence>
<dbReference type="SUPFAM" id="SSF47576">
    <property type="entry name" value="Calponin-homology domain, CH-domain"/>
    <property type="match status" value="1"/>
</dbReference>
<evidence type="ECO:0000256" key="1">
    <source>
        <dbReference type="ARBA" id="ARBA00004245"/>
    </source>
</evidence>
<keyword evidence="5 8" id="KW-0440">LIM domain</keyword>
<comment type="subcellular location">
    <subcellularLocation>
        <location evidence="1">Cytoplasm</location>
        <location evidence="1">Cytoskeleton</location>
    </subcellularLocation>
</comment>
<dbReference type="SUPFAM" id="SSF51905">
    <property type="entry name" value="FAD/NAD(P)-binding domain"/>
    <property type="match status" value="1"/>
</dbReference>
<dbReference type="Pfam" id="PF25413">
    <property type="entry name" value="Rossman_Mical"/>
    <property type="match status" value="1"/>
</dbReference>
<sequence length="748" mass="84625">TCLLVLVMTERQRGGCELLWGFTMGDESYPECRAQELFDEFVSASTCRAVLRCFSQLCEHLQLDHNTTDKPLYQPIKQRLNYWKANALWAKLDRRAAQQEYQMGRVCSNMTVSLYKDKMALISDAQGLISVMFHLRQTVSDWTAVELCFMGARVVVLEKRDSFSRNNVLHLWPFTIYDLRGLGAKKFYGKFCAGSIDHISIRQLQLVLLKVALLLGAKVHVNVEFKQLVEPPEDQLRNKEGWKMEVSPKSHPVNQLEFDVMIGADGRRNTLPGFRRKEFRGKLAIAITANFKNRNTSAEAKVEEISGVAFIFNQRFFQELRQETGIDLENIVYYKDDTHYFVMTAKKQSLLDKGVILQQLLSRGNVDQEALQAYACEAADFSTNHQLPILDFAMNHYGQPDVAMFDFTCMYASENAAMIRQRHGHQLLVSLVGDSLLEVKHLVDTGKDQVPNTSESDIIRLHSPRLLRQGPRPGIRPQGEAQVFSVQAFTQGYRLDYDSLDESSVEENVRLAFDMAEREFGISPLMTVEEMSSVGEPDSLSMVMYLSQFYQLHKESLRPDGSLIQKADLRAALITPASLLSRLGASPSRRRNPKEHGEALGKKRRMSQECGELQESCDLNGDFDENFVGGTSRSRVRLMANQLQAKLDESSATCMSSSSSSAYALRQQCLQMYTGGVSSLAEQIASRIQHQQSSLVSVGSDVCFFCKQRVYVMERLSAEGLFFHRSCFRCGSCSAPLRLVSYSYDQDS</sequence>
<organism evidence="11 12">
    <name type="scientific">Goodea atripinnis</name>
    <dbReference type="NCBI Taxonomy" id="208336"/>
    <lineage>
        <taxon>Eukaryota</taxon>
        <taxon>Metazoa</taxon>
        <taxon>Chordata</taxon>
        <taxon>Craniata</taxon>
        <taxon>Vertebrata</taxon>
        <taxon>Euteleostomi</taxon>
        <taxon>Actinopterygii</taxon>
        <taxon>Neopterygii</taxon>
        <taxon>Teleostei</taxon>
        <taxon>Neoteleostei</taxon>
        <taxon>Acanthomorphata</taxon>
        <taxon>Ovalentaria</taxon>
        <taxon>Atherinomorphae</taxon>
        <taxon>Cyprinodontiformes</taxon>
        <taxon>Goodeidae</taxon>
        <taxon>Goodea</taxon>
    </lineage>
</organism>
<gene>
    <name evidence="11" type="ORF">GOODEAATRI_018365</name>
</gene>
<evidence type="ECO:0000256" key="8">
    <source>
        <dbReference type="PROSITE-ProRule" id="PRU00125"/>
    </source>
</evidence>
<feature type="non-terminal residue" evidence="11">
    <location>
        <position position="748"/>
    </location>
</feature>
<dbReference type="SUPFAM" id="SSF57716">
    <property type="entry name" value="Glucocorticoid receptor-like (DNA-binding domain)"/>
    <property type="match status" value="1"/>
</dbReference>
<evidence type="ECO:0000256" key="4">
    <source>
        <dbReference type="ARBA" id="ARBA00022833"/>
    </source>
</evidence>
<dbReference type="Pfam" id="PF00412">
    <property type="entry name" value="LIM"/>
    <property type="match status" value="1"/>
</dbReference>
<feature type="non-terminal residue" evidence="11">
    <location>
        <position position="1"/>
    </location>
</feature>
<dbReference type="InterPro" id="IPR036188">
    <property type="entry name" value="FAD/NAD-bd_sf"/>
</dbReference>
<keyword evidence="2" id="KW-0963">Cytoplasm</keyword>
<dbReference type="PROSITE" id="PS00478">
    <property type="entry name" value="LIM_DOMAIN_1"/>
    <property type="match status" value="1"/>
</dbReference>
<dbReference type="InterPro" id="IPR001781">
    <property type="entry name" value="Znf_LIM"/>
</dbReference>
<accession>A0ABV0MIU6</accession>
<evidence type="ECO:0000256" key="3">
    <source>
        <dbReference type="ARBA" id="ARBA00022723"/>
    </source>
</evidence>
<dbReference type="EMBL" id="JAHRIO010001557">
    <property type="protein sequence ID" value="MEQ2159032.1"/>
    <property type="molecule type" value="Genomic_DNA"/>
</dbReference>
<evidence type="ECO:0000256" key="6">
    <source>
        <dbReference type="ARBA" id="ARBA00023203"/>
    </source>
</evidence>
<evidence type="ECO:0000256" key="5">
    <source>
        <dbReference type="ARBA" id="ARBA00023038"/>
    </source>
</evidence>
<evidence type="ECO:0000313" key="11">
    <source>
        <dbReference type="EMBL" id="MEQ2159032.1"/>
    </source>
</evidence>
<evidence type="ECO:0000259" key="10">
    <source>
        <dbReference type="PROSITE" id="PS50023"/>
    </source>
</evidence>
<keyword evidence="12" id="KW-1185">Reference proteome</keyword>
<dbReference type="InterPro" id="IPR057494">
    <property type="entry name" value="Rossman_Mical"/>
</dbReference>
<reference evidence="11 12" key="1">
    <citation type="submission" date="2021-06" db="EMBL/GenBank/DDBJ databases">
        <authorList>
            <person name="Palmer J.M."/>
        </authorList>
    </citation>
    <scope>NUCLEOTIDE SEQUENCE [LARGE SCALE GENOMIC DNA]</scope>
    <source>
        <strain evidence="11 12">GA_2019</strain>
        <tissue evidence="11">Muscle</tissue>
    </source>
</reference>
<keyword evidence="6" id="KW-0009">Actin-binding</keyword>
<dbReference type="PROSITE" id="PS50023">
    <property type="entry name" value="LIM_DOMAIN_2"/>
    <property type="match status" value="1"/>
</dbReference>
<name>A0ABV0MIU6_9TELE</name>
<keyword evidence="4 8" id="KW-0862">Zinc</keyword>
<dbReference type="Gene3D" id="1.10.418.10">
    <property type="entry name" value="Calponin-like domain"/>
    <property type="match status" value="1"/>
</dbReference>
<comment type="caution">
    <text evidence="11">The sequence shown here is derived from an EMBL/GenBank/DDBJ whole genome shotgun (WGS) entry which is preliminary data.</text>
</comment>
<feature type="domain" description="LIM zinc-binding" evidence="10">
    <location>
        <begin position="701"/>
        <end position="748"/>
    </location>
</feature>